<sequence>MSTQSNWPHGSRQRRLETQTWATETDRPKNGVIRWKDGQLFDGASVEGNVLKFAMNDGNDGLYPDDIVGVLRDLYQSFVNFNPNDHYNVKILQHLQSAIELADRRAMERHGYSGSERERTYQVSYPQIASSPQAVEFVKGASYVVEASPYESLSLYEKFLDHPQYDSKKWDSQTLGLITFVGQLGNKPVAVQLNTKIINGKKVVFYYPSGTTADWTLIEDWFDKHCNPTFNGRKCRTDASSFIHCLEHVFEL</sequence>
<protein>
    <submittedName>
        <fullName evidence="2">Uncharacterized protein</fullName>
    </submittedName>
</protein>
<evidence type="ECO:0000313" key="2">
    <source>
        <dbReference type="EMBL" id="QYA18542.1"/>
    </source>
</evidence>
<feature type="region of interest" description="Disordered" evidence="1">
    <location>
        <begin position="1"/>
        <end position="23"/>
    </location>
</feature>
<accession>A0A8F8KR91</accession>
<dbReference type="EMBL" id="MZ420154">
    <property type="protein sequence ID" value="QYA18542.1"/>
    <property type="molecule type" value="Genomic_DNA"/>
</dbReference>
<proteinExistence type="predicted"/>
<evidence type="ECO:0000256" key="1">
    <source>
        <dbReference type="SAM" id="MobiDB-lite"/>
    </source>
</evidence>
<reference evidence="2" key="1">
    <citation type="submission" date="2021-06" db="EMBL/GenBank/DDBJ databases">
        <authorList>
            <person name="Rolland C."/>
        </authorList>
    </citation>
    <scope>NUCLEOTIDE SEQUENCE</scope>
    <source>
        <strain evidence="2">347.936635</strain>
    </source>
</reference>
<name>A0A8F8KR91_9VIRU</name>
<gene>
    <name evidence="2" type="ORF">KOM_12_273</name>
</gene>
<organism evidence="2">
    <name type="scientific">Clandestinovirus</name>
    <dbReference type="NCBI Taxonomy" id="2831644"/>
    <lineage>
        <taxon>Viruses</taxon>
    </lineage>
</organism>